<dbReference type="InterPro" id="IPR022398">
    <property type="entry name" value="Peptidase_S8_His-AS"/>
</dbReference>
<evidence type="ECO:0000259" key="11">
    <source>
        <dbReference type="Pfam" id="PF00082"/>
    </source>
</evidence>
<dbReference type="Pfam" id="PF22148">
    <property type="entry name" value="Fervidolysin_NPro-like"/>
    <property type="match status" value="1"/>
</dbReference>
<evidence type="ECO:0000313" key="14">
    <source>
        <dbReference type="Proteomes" id="UP000295788"/>
    </source>
</evidence>
<dbReference type="InterPro" id="IPR050131">
    <property type="entry name" value="Peptidase_S8_subtilisin-like"/>
</dbReference>
<dbReference type="InterPro" id="IPR054399">
    <property type="entry name" value="Fervidolysin-like_N_prodom"/>
</dbReference>
<dbReference type="PROSITE" id="PS00138">
    <property type="entry name" value="SUBTILASE_SER"/>
    <property type="match status" value="1"/>
</dbReference>
<keyword evidence="4" id="KW-0964">Secreted</keyword>
<feature type="active site" description="Charge relay system" evidence="9">
    <location>
        <position position="350"/>
    </location>
</feature>
<accession>A0A4R3KIG0</accession>
<proteinExistence type="inferred from homology"/>
<keyword evidence="10" id="KW-0732">Signal</keyword>
<dbReference type="Pfam" id="PF00082">
    <property type="entry name" value="Peptidase_S8"/>
    <property type="match status" value="1"/>
</dbReference>
<evidence type="ECO:0000256" key="10">
    <source>
        <dbReference type="SAM" id="SignalP"/>
    </source>
</evidence>
<evidence type="ECO:0000256" key="8">
    <source>
        <dbReference type="ARBA" id="ARBA00022837"/>
    </source>
</evidence>
<feature type="chain" id="PRO_5038830385" evidence="10">
    <location>
        <begin position="22"/>
        <end position="826"/>
    </location>
</feature>
<dbReference type="GO" id="GO:0004252">
    <property type="term" value="F:serine-type endopeptidase activity"/>
    <property type="evidence" value="ECO:0007669"/>
    <property type="project" value="UniProtKB-UniRule"/>
</dbReference>
<comment type="subcellular location">
    <subcellularLocation>
        <location evidence="2">Secreted</location>
    </subcellularLocation>
</comment>
<protein>
    <submittedName>
        <fullName evidence="13">Putative cell wall-binding protein</fullName>
    </submittedName>
</protein>
<dbReference type="PANTHER" id="PTHR43806:SF11">
    <property type="entry name" value="CEREVISIN-RELATED"/>
    <property type="match status" value="1"/>
</dbReference>
<evidence type="ECO:0000256" key="7">
    <source>
        <dbReference type="ARBA" id="ARBA00022825"/>
    </source>
</evidence>
<dbReference type="Proteomes" id="UP000295788">
    <property type="component" value="Unassembled WGS sequence"/>
</dbReference>
<dbReference type="PANTHER" id="PTHR43806">
    <property type="entry name" value="PEPTIDASE S8"/>
    <property type="match status" value="1"/>
</dbReference>
<dbReference type="RefSeq" id="WP_132767790.1">
    <property type="nucleotide sequence ID" value="NZ_SMAB01000005.1"/>
</dbReference>
<dbReference type="OrthoDB" id="9798386at2"/>
<comment type="similarity">
    <text evidence="3 9">Belongs to the peptidase S8 family.</text>
</comment>
<dbReference type="Gene3D" id="2.60.120.380">
    <property type="match status" value="1"/>
</dbReference>
<dbReference type="SUPFAM" id="SSF89260">
    <property type="entry name" value="Collagen-binding domain"/>
    <property type="match status" value="1"/>
</dbReference>
<dbReference type="Pfam" id="PF04122">
    <property type="entry name" value="CW_binding_2"/>
    <property type="match status" value="3"/>
</dbReference>
<feature type="active site" description="Charge relay system" evidence="9">
    <location>
        <position position="160"/>
    </location>
</feature>
<gene>
    <name evidence="13" type="ORF">EDD72_10587</name>
</gene>
<sequence>MKKSLVFILSLLLLLSGPFSAANANAASVTDSVKVGKVFHLDKKAKFKAGEVIVKFKDQLSDKTISSKIKSFSAQQKGEIESIKANIISVPQNKNIEEFINELLKDPNVEYAQPNYLYHTFSNPTDPSFGQQWYLSKVKAPDAWNTLPANAADVVVAVVDNGVDVNHPDLKNNILLNNYYNAVNPSVSIDATKTNGHGTEVAGIIGATINNNIGIAGVSPKVKIMPINVFNGEEASETDLVEGISYAVDHGAKVINLSLGTYGYGYSLKEAIDYAYQKNVVVVAAAGNDNIDLPTYPASYANVISVGATDNFDKKADFSNYGSTVDIVAPGVNIYSTAPNNQYKFDNGTSMASPIVAGAAALLLAKNPNLTVDEVTNILLKSSLDIGPKGVDDTFGYGRLDIANAMVTASTYTDDQWESNDSFSTAKAITLGGSIKASLSKPKDVDYFKVTLSKPQRVRFRLTPQLDEDLILQVYDGSQKEIIRLNSEGIPIGDEYYEGGIEEFNLSLNAGTYYLKVTDPNSSMQFGSYTLTTYYPVSTRIAGNNRFETAVKVSQNGWQTANTVILAYYNGFADALAGAPLAYQKDAPILLTESQKLTTATKTEIQRLKAKNIIIVGGTGVISTAVENELKLNMKLNVTRLGGKDRFATAKLIAGAMGKTDTAVVAYGFNFPDALAIAPYAAINGYPILLVDKNTIPAMTKEALSVMGIRKTVIIGGTGVVSDGVSKQLPSPSRISGKDRFSTATEIIRRVNEPTEKVYVATGMNYADALTGAVLAAKNNAPLLLTMPNELPTATRDISLERNILNFTILGGTGAVSNQVLTELLK</sequence>
<keyword evidence="6 9" id="KW-0378">Hydrolase</keyword>
<comment type="caution">
    <text evidence="13">The sequence shown here is derived from an EMBL/GenBank/DDBJ whole genome shotgun (WGS) entry which is preliminary data.</text>
</comment>
<keyword evidence="7 9" id="KW-0720">Serine protease</keyword>
<evidence type="ECO:0000256" key="4">
    <source>
        <dbReference type="ARBA" id="ARBA00022525"/>
    </source>
</evidence>
<dbReference type="InterPro" id="IPR023828">
    <property type="entry name" value="Peptidase_S8_Ser-AS"/>
</dbReference>
<dbReference type="PRINTS" id="PR00723">
    <property type="entry name" value="SUBTILISIN"/>
</dbReference>
<keyword evidence="8" id="KW-0106">Calcium</keyword>
<evidence type="ECO:0000256" key="9">
    <source>
        <dbReference type="PROSITE-ProRule" id="PRU01240"/>
    </source>
</evidence>
<name>A0A4R3KIG0_9BACI</name>
<dbReference type="Gene3D" id="3.40.50.12090">
    <property type="match status" value="2"/>
</dbReference>
<keyword evidence="14" id="KW-1185">Reference proteome</keyword>
<dbReference type="SUPFAM" id="SSF52743">
    <property type="entry name" value="Subtilisin-like"/>
    <property type="match status" value="1"/>
</dbReference>
<feature type="domain" description="Fervidolysin-like N-terminal prodomain" evidence="12">
    <location>
        <begin position="37"/>
        <end position="115"/>
    </location>
</feature>
<evidence type="ECO:0000256" key="1">
    <source>
        <dbReference type="ARBA" id="ARBA00001913"/>
    </source>
</evidence>
<dbReference type="EMBL" id="SMAB01000005">
    <property type="protein sequence ID" value="TCS83346.1"/>
    <property type="molecule type" value="Genomic_DNA"/>
</dbReference>
<dbReference type="AlphaFoldDB" id="A0A4R3KIG0"/>
<dbReference type="Gene3D" id="3.40.50.200">
    <property type="entry name" value="Peptidase S8/S53 domain"/>
    <property type="match status" value="1"/>
</dbReference>
<feature type="domain" description="Peptidase S8/S53" evidence="11">
    <location>
        <begin position="153"/>
        <end position="398"/>
    </location>
</feature>
<evidence type="ECO:0000256" key="2">
    <source>
        <dbReference type="ARBA" id="ARBA00004613"/>
    </source>
</evidence>
<keyword evidence="5 9" id="KW-0645">Protease</keyword>
<evidence type="ECO:0000313" key="13">
    <source>
        <dbReference type="EMBL" id="TCS83346.1"/>
    </source>
</evidence>
<dbReference type="GO" id="GO:0005576">
    <property type="term" value="C:extracellular region"/>
    <property type="evidence" value="ECO:0007669"/>
    <property type="project" value="UniProtKB-SubCell"/>
</dbReference>
<feature type="active site" description="Charge relay system" evidence="9">
    <location>
        <position position="197"/>
    </location>
</feature>
<evidence type="ECO:0000259" key="12">
    <source>
        <dbReference type="Pfam" id="PF22148"/>
    </source>
</evidence>
<dbReference type="GO" id="GO:0006508">
    <property type="term" value="P:proteolysis"/>
    <property type="evidence" value="ECO:0007669"/>
    <property type="project" value="UniProtKB-KW"/>
</dbReference>
<evidence type="ECO:0000256" key="3">
    <source>
        <dbReference type="ARBA" id="ARBA00011073"/>
    </source>
</evidence>
<feature type="signal peptide" evidence="10">
    <location>
        <begin position="1"/>
        <end position="21"/>
    </location>
</feature>
<dbReference type="InterPro" id="IPR000209">
    <property type="entry name" value="Peptidase_S8/S53_dom"/>
</dbReference>
<dbReference type="InterPro" id="IPR036852">
    <property type="entry name" value="Peptidase_S8/S53_dom_sf"/>
</dbReference>
<comment type="cofactor">
    <cofactor evidence="1">
        <name>Ca(2+)</name>
        <dbReference type="ChEBI" id="CHEBI:29108"/>
    </cofactor>
</comment>
<evidence type="ECO:0000256" key="5">
    <source>
        <dbReference type="ARBA" id="ARBA00022670"/>
    </source>
</evidence>
<dbReference type="InterPro" id="IPR015500">
    <property type="entry name" value="Peptidase_S8_subtilisin-rel"/>
</dbReference>
<organism evidence="13 14">
    <name type="scientific">Tepidibacillus fermentans</name>
    <dbReference type="NCBI Taxonomy" id="1281767"/>
    <lineage>
        <taxon>Bacteria</taxon>
        <taxon>Bacillati</taxon>
        <taxon>Bacillota</taxon>
        <taxon>Bacilli</taxon>
        <taxon>Bacillales</taxon>
        <taxon>Bacillaceae</taxon>
        <taxon>Tepidibacillus</taxon>
    </lineage>
</organism>
<dbReference type="PROSITE" id="PS51892">
    <property type="entry name" value="SUBTILASE"/>
    <property type="match status" value="1"/>
</dbReference>
<dbReference type="InterPro" id="IPR007253">
    <property type="entry name" value="Cell_wall-bd_2"/>
</dbReference>
<reference evidence="13 14" key="1">
    <citation type="submission" date="2019-03" db="EMBL/GenBank/DDBJ databases">
        <title>Genomic Encyclopedia of Type Strains, Phase IV (KMG-IV): sequencing the most valuable type-strain genomes for metagenomic binning, comparative biology and taxonomic classification.</title>
        <authorList>
            <person name="Goeker M."/>
        </authorList>
    </citation>
    <scope>NUCLEOTIDE SEQUENCE [LARGE SCALE GENOMIC DNA]</scope>
    <source>
        <strain evidence="13 14">DSM 23802</strain>
    </source>
</reference>
<evidence type="ECO:0000256" key="6">
    <source>
        <dbReference type="ARBA" id="ARBA00022801"/>
    </source>
</evidence>
<dbReference type="PROSITE" id="PS00137">
    <property type="entry name" value="SUBTILASE_HIS"/>
    <property type="match status" value="1"/>
</dbReference>